<dbReference type="Proteomes" id="UP000325902">
    <property type="component" value="Unassembled WGS sequence"/>
</dbReference>
<dbReference type="Pfam" id="PF03659">
    <property type="entry name" value="Glyco_hydro_71"/>
    <property type="match status" value="1"/>
</dbReference>
<dbReference type="EMBL" id="VCHE01000184">
    <property type="protein sequence ID" value="KAB2569578.1"/>
    <property type="molecule type" value="Genomic_DNA"/>
</dbReference>
<dbReference type="InterPro" id="IPR005197">
    <property type="entry name" value="Glyco_hydro_71"/>
</dbReference>
<organism evidence="1 2">
    <name type="scientific">Lasiodiplodia theobromae</name>
    <dbReference type="NCBI Taxonomy" id="45133"/>
    <lineage>
        <taxon>Eukaryota</taxon>
        <taxon>Fungi</taxon>
        <taxon>Dikarya</taxon>
        <taxon>Ascomycota</taxon>
        <taxon>Pezizomycotina</taxon>
        <taxon>Dothideomycetes</taxon>
        <taxon>Dothideomycetes incertae sedis</taxon>
        <taxon>Botryosphaeriales</taxon>
        <taxon>Botryosphaeriaceae</taxon>
        <taxon>Lasiodiplodia</taxon>
    </lineage>
</organism>
<sequence length="66" mass="7361">MSPQPDFVQILTWNVSPESHYIGSIWANQNNNTKQLKYATSTRAPHADIQPLLSIFIAGYATETAI</sequence>
<name>A0A5N5CW45_9PEZI</name>
<comment type="caution">
    <text evidence="1">The sequence shown here is derived from an EMBL/GenBank/DDBJ whole genome shotgun (WGS) entry which is preliminary data.</text>
</comment>
<dbReference type="GO" id="GO:0051118">
    <property type="term" value="F:glucan endo-1,3-alpha-glucosidase activity"/>
    <property type="evidence" value="ECO:0007669"/>
    <property type="project" value="InterPro"/>
</dbReference>
<accession>A0A5N5CW45</accession>
<evidence type="ECO:0000313" key="2">
    <source>
        <dbReference type="Proteomes" id="UP000325902"/>
    </source>
</evidence>
<dbReference type="OrthoDB" id="167398at2759"/>
<dbReference type="AlphaFoldDB" id="A0A5N5CW45"/>
<proteinExistence type="predicted"/>
<evidence type="ECO:0000313" key="1">
    <source>
        <dbReference type="EMBL" id="KAB2569578.1"/>
    </source>
</evidence>
<protein>
    <submittedName>
        <fullName evidence="1">Uncharacterized protein</fullName>
    </submittedName>
</protein>
<gene>
    <name evidence="1" type="ORF">DBV05_g11743</name>
</gene>
<keyword evidence="2" id="KW-1185">Reference proteome</keyword>
<reference evidence="1 2" key="1">
    <citation type="journal article" date="2019" name="Sci. Rep.">
        <title>A multi-omics analysis of the grapevine pathogen Lasiodiplodia theobromae reveals that temperature affects the expression of virulence- and pathogenicity-related genes.</title>
        <authorList>
            <person name="Felix C."/>
            <person name="Meneses R."/>
            <person name="Goncalves M.F.M."/>
            <person name="Tilleman L."/>
            <person name="Duarte A.S."/>
            <person name="Jorrin-Novo J.V."/>
            <person name="Van de Peer Y."/>
            <person name="Deforce D."/>
            <person name="Van Nieuwerburgh F."/>
            <person name="Esteves A.C."/>
            <person name="Alves A."/>
        </authorList>
    </citation>
    <scope>NUCLEOTIDE SEQUENCE [LARGE SCALE GENOMIC DNA]</scope>
    <source>
        <strain evidence="1 2">LA-SOL3</strain>
    </source>
</reference>